<feature type="transmembrane region" description="Helical" evidence="1">
    <location>
        <begin position="6"/>
        <end position="28"/>
    </location>
</feature>
<evidence type="ECO:0008006" key="3">
    <source>
        <dbReference type="Google" id="ProtNLM"/>
    </source>
</evidence>
<keyword evidence="1" id="KW-1133">Transmembrane helix</keyword>
<comment type="caution">
    <text evidence="2">The sequence shown here is derived from an EMBL/GenBank/DDBJ whole genome shotgun (WGS) entry which is preliminary data.</text>
</comment>
<accession>A0A1J5SQV5</accession>
<protein>
    <recommendedName>
        <fullName evidence="3">DUF420 domain-containing protein</fullName>
    </recommendedName>
</protein>
<keyword evidence="1" id="KW-0812">Transmembrane</keyword>
<name>A0A1J5SQV5_9ZZZZ</name>
<sequence>MTVESLPAINAAFNGLSTVLITAGFILVKQGRKQAHRACMLAAAVSSACFLVGYVTHKVLVHGANALFGGHGAIRHVYFTMLISHIILAIAIVYLVPRTFLFALQGRFDRHKAWAKWVFPIWYYVSITGVLIYFFLYQWWPSGRYAIGM</sequence>
<feature type="transmembrane region" description="Helical" evidence="1">
    <location>
        <begin position="117"/>
        <end position="140"/>
    </location>
</feature>
<feature type="transmembrane region" description="Helical" evidence="1">
    <location>
        <begin position="77"/>
        <end position="96"/>
    </location>
</feature>
<dbReference type="AlphaFoldDB" id="A0A1J5SQV5"/>
<feature type="transmembrane region" description="Helical" evidence="1">
    <location>
        <begin position="40"/>
        <end position="57"/>
    </location>
</feature>
<evidence type="ECO:0000313" key="2">
    <source>
        <dbReference type="EMBL" id="OIR04028.1"/>
    </source>
</evidence>
<dbReference type="Pfam" id="PF04238">
    <property type="entry name" value="DUF420"/>
    <property type="match status" value="1"/>
</dbReference>
<evidence type="ECO:0000256" key="1">
    <source>
        <dbReference type="SAM" id="Phobius"/>
    </source>
</evidence>
<gene>
    <name evidence="2" type="ORF">GALL_139650</name>
</gene>
<dbReference type="PANTHER" id="PTHR37692">
    <property type="entry name" value="HYPOTHETICAL MEMBRANE SPANNING PROTEIN"/>
    <property type="match status" value="1"/>
</dbReference>
<dbReference type="InterPro" id="IPR007352">
    <property type="entry name" value="DUF420"/>
</dbReference>
<reference evidence="2" key="1">
    <citation type="submission" date="2016-10" db="EMBL/GenBank/DDBJ databases">
        <title>Sequence of Gallionella enrichment culture.</title>
        <authorList>
            <person name="Poehlein A."/>
            <person name="Muehling M."/>
            <person name="Daniel R."/>
        </authorList>
    </citation>
    <scope>NUCLEOTIDE SEQUENCE</scope>
</reference>
<organism evidence="2">
    <name type="scientific">mine drainage metagenome</name>
    <dbReference type="NCBI Taxonomy" id="410659"/>
    <lineage>
        <taxon>unclassified sequences</taxon>
        <taxon>metagenomes</taxon>
        <taxon>ecological metagenomes</taxon>
    </lineage>
</organism>
<dbReference type="EMBL" id="MLJW01000061">
    <property type="protein sequence ID" value="OIR04028.1"/>
    <property type="molecule type" value="Genomic_DNA"/>
</dbReference>
<proteinExistence type="predicted"/>
<dbReference type="PANTHER" id="PTHR37692:SF1">
    <property type="entry name" value="DUF420 DOMAIN-CONTAINING PROTEIN"/>
    <property type="match status" value="1"/>
</dbReference>
<keyword evidence="1" id="KW-0472">Membrane</keyword>